<dbReference type="InterPro" id="IPR010982">
    <property type="entry name" value="Lambda_DNA-bd_dom_sf"/>
</dbReference>
<dbReference type="HOGENOM" id="CLU_066192_4_2_9"/>
<dbReference type="SUPFAM" id="SSF47413">
    <property type="entry name" value="lambda repressor-like DNA-binding domains"/>
    <property type="match status" value="1"/>
</dbReference>
<evidence type="ECO:0000313" key="4">
    <source>
        <dbReference type="Proteomes" id="UP000017248"/>
    </source>
</evidence>
<evidence type="ECO:0000256" key="1">
    <source>
        <dbReference type="ARBA" id="ARBA00023125"/>
    </source>
</evidence>
<name>U6F3Q8_LACHE</name>
<dbReference type="InterPro" id="IPR001387">
    <property type="entry name" value="Cro/C1-type_HTH"/>
</dbReference>
<keyword evidence="4" id="KW-1185">Reference proteome</keyword>
<dbReference type="GO" id="GO:0003677">
    <property type="term" value="F:DNA binding"/>
    <property type="evidence" value="ECO:0007669"/>
    <property type="project" value="UniProtKB-KW"/>
</dbReference>
<evidence type="ECO:0000313" key="3">
    <source>
        <dbReference type="EMBL" id="CDI58581.1"/>
    </source>
</evidence>
<keyword evidence="1" id="KW-0238">DNA-binding</keyword>
<organism evidence="3 4">
    <name type="scientific">Lactobacillus helveticus CIRM-BIA 951</name>
    <dbReference type="NCBI Taxonomy" id="1226334"/>
    <lineage>
        <taxon>Bacteria</taxon>
        <taxon>Bacillati</taxon>
        <taxon>Bacillota</taxon>
        <taxon>Bacilli</taxon>
        <taxon>Lactobacillales</taxon>
        <taxon>Lactobacillaceae</taxon>
        <taxon>Lactobacillus</taxon>
    </lineage>
</organism>
<proteinExistence type="predicted"/>
<sequence>MKNRIKELRQKNNLTLKELGQKVGMANNTLSQYETGKREPKLETLKKLADYFDVPVPYLQGYTVYTCDSCGRYFMPEPNARRKDIACCPYCFSLHFDEDNLQK</sequence>
<dbReference type="PANTHER" id="PTHR46558:SF11">
    <property type="entry name" value="HTH-TYPE TRANSCRIPTIONAL REGULATOR XRE"/>
    <property type="match status" value="1"/>
</dbReference>
<gene>
    <name evidence="3" type="ORF">LHCIRMBIA951_00813</name>
</gene>
<feature type="domain" description="HTH cro/C1-type" evidence="2">
    <location>
        <begin position="5"/>
        <end position="59"/>
    </location>
</feature>
<evidence type="ECO:0000259" key="2">
    <source>
        <dbReference type="PROSITE" id="PS50943"/>
    </source>
</evidence>
<dbReference type="Gene3D" id="1.10.260.40">
    <property type="entry name" value="lambda repressor-like DNA-binding domains"/>
    <property type="match status" value="1"/>
</dbReference>
<dbReference type="SMART" id="SM00530">
    <property type="entry name" value="HTH_XRE"/>
    <property type="match status" value="1"/>
</dbReference>
<dbReference type="Pfam" id="PF01381">
    <property type="entry name" value="HTH_3"/>
    <property type="match status" value="1"/>
</dbReference>
<comment type="caution">
    <text evidence="3">The sequence shown here is derived from an EMBL/GenBank/DDBJ whole genome shotgun (WGS) entry which is preliminary data.</text>
</comment>
<dbReference type="Proteomes" id="UP000017248">
    <property type="component" value="Unassembled WGS sequence"/>
</dbReference>
<dbReference type="CDD" id="cd00093">
    <property type="entry name" value="HTH_XRE"/>
    <property type="match status" value="1"/>
</dbReference>
<reference evidence="3" key="1">
    <citation type="submission" date="2013-09" db="EMBL/GenBank/DDBJ databases">
        <title>Draft Genome Sequence of five Lactobacillus helveticus strains CIRM-BIA 101T, 103, 104, 951 and 953 isolated from milk product.</title>
        <authorList>
            <person name="Valence F."/>
            <person name="Chuat V."/>
            <person name="Ma L."/>
            <person name="Creno S."/>
            <person name="Falentin H."/>
            <person name="Lortal S."/>
            <person name="Bizet C."/>
            <person name="Clermont D."/>
            <person name="Loux V."/>
            <person name="Bouchier C."/>
            <person name="Cousin S."/>
        </authorList>
    </citation>
    <scope>NUCLEOTIDE SEQUENCE [LARGE SCALE GENOMIC DNA]</scope>
    <source>
        <strain evidence="3">CIRM-BIA 951</strain>
    </source>
</reference>
<protein>
    <submittedName>
        <fullName evidence="3">Putative transcriptional regulator</fullName>
    </submittedName>
</protein>
<dbReference type="EMBL" id="CBUK010000083">
    <property type="protein sequence ID" value="CDI58581.1"/>
    <property type="molecule type" value="Genomic_DNA"/>
</dbReference>
<dbReference type="RefSeq" id="WP_023190921.1">
    <property type="nucleotide sequence ID" value="NZ_HG530838.1"/>
</dbReference>
<dbReference type="PANTHER" id="PTHR46558">
    <property type="entry name" value="TRACRIPTIONAL REGULATORY PROTEIN-RELATED-RELATED"/>
    <property type="match status" value="1"/>
</dbReference>
<accession>U6F3Q8</accession>
<dbReference type="AlphaFoldDB" id="U6F3Q8"/>
<dbReference type="PROSITE" id="PS50943">
    <property type="entry name" value="HTH_CROC1"/>
    <property type="match status" value="1"/>
</dbReference>